<proteinExistence type="predicted"/>
<reference evidence="1 2" key="1">
    <citation type="submission" date="2020-04" db="EMBL/GenBank/DDBJ databases">
        <title>Perkinsus chesapeaki whole genome sequence.</title>
        <authorList>
            <person name="Bogema D.R."/>
        </authorList>
    </citation>
    <scope>NUCLEOTIDE SEQUENCE [LARGE SCALE GENOMIC DNA]</scope>
    <source>
        <strain evidence="1">ATCC PRA-425</strain>
    </source>
</reference>
<accession>A0A7J6L3E7</accession>
<name>A0A7J6L3E7_PERCH</name>
<organism evidence="1 2">
    <name type="scientific">Perkinsus chesapeaki</name>
    <name type="common">Clam parasite</name>
    <name type="synonym">Perkinsus andrewsi</name>
    <dbReference type="NCBI Taxonomy" id="330153"/>
    <lineage>
        <taxon>Eukaryota</taxon>
        <taxon>Sar</taxon>
        <taxon>Alveolata</taxon>
        <taxon>Perkinsozoa</taxon>
        <taxon>Perkinsea</taxon>
        <taxon>Perkinsida</taxon>
        <taxon>Perkinsidae</taxon>
        <taxon>Perkinsus</taxon>
    </lineage>
</organism>
<dbReference type="Proteomes" id="UP000591131">
    <property type="component" value="Unassembled WGS sequence"/>
</dbReference>
<dbReference type="AlphaFoldDB" id="A0A7J6L3E7"/>
<sequence length="450" mass="50104">MTLGSGLAHEKLRKTSSHGPDATGRYGFLSNIQDCRYEAKVDWITKEVWYLHRRQSLRLDRSPSKNFQFILKKFAGLAGSALAEALKFIGGADKTVLVIGPHFFLPAGIEATFVDMFPCYDDGSNTRFIDLSTLDSIESAQYDAVLDLANLETFLSLSQSSLAARREKFQCLPAVFVASVLRVLKVDGHYIYFSREHAAHGSLLIELKTPQLTCPTQGAVKVLGQLPFGRIFMMRKTSRADPSSCSGQWRPESLLPHSDFTAVLPICTREMEKIINLNTYPTATQIHVVGEETVIPSNVPQKKEVYPASTAQSSDEQHRVSNPQVLPIPFSAFRCRPGVTADMIFDYCQVLSTVCLAQEIGISGTDEVFKGFAMHVKETLNPGGMLFNIIHEPIGADFSLKAMILLRETFWDDEYSIRDEELNVMGEDEPIHIMVVTKLILGITTGRMLD</sequence>
<comment type="caution">
    <text evidence="1">The sequence shown here is derived from an EMBL/GenBank/DDBJ whole genome shotgun (WGS) entry which is preliminary data.</text>
</comment>
<protein>
    <submittedName>
        <fullName evidence="1">Uncharacterized protein</fullName>
    </submittedName>
</protein>
<keyword evidence="2" id="KW-1185">Reference proteome</keyword>
<dbReference type="EMBL" id="JAAPAO010000834">
    <property type="protein sequence ID" value="KAF4653301.1"/>
    <property type="molecule type" value="Genomic_DNA"/>
</dbReference>
<evidence type="ECO:0000313" key="1">
    <source>
        <dbReference type="EMBL" id="KAF4653301.1"/>
    </source>
</evidence>
<gene>
    <name evidence="1" type="ORF">FOL47_010600</name>
</gene>
<evidence type="ECO:0000313" key="2">
    <source>
        <dbReference type="Proteomes" id="UP000591131"/>
    </source>
</evidence>